<evidence type="ECO:0000256" key="10">
    <source>
        <dbReference type="PROSITE-ProRule" id="PRU00283"/>
    </source>
</evidence>
<dbReference type="GO" id="GO:0005874">
    <property type="term" value="C:microtubule"/>
    <property type="evidence" value="ECO:0007669"/>
    <property type="project" value="UniProtKB-KW"/>
</dbReference>
<evidence type="ECO:0000256" key="12">
    <source>
        <dbReference type="SAM" id="MobiDB-lite"/>
    </source>
</evidence>
<evidence type="ECO:0000259" key="14">
    <source>
        <dbReference type="PROSITE" id="PS50006"/>
    </source>
</evidence>
<dbReference type="SUPFAM" id="SSF52540">
    <property type="entry name" value="P-loop containing nucleoside triphosphate hydrolases"/>
    <property type="match status" value="1"/>
</dbReference>
<evidence type="ECO:0000256" key="2">
    <source>
        <dbReference type="ARBA" id="ARBA00020751"/>
    </source>
</evidence>
<dbReference type="PROSITE" id="PS50006">
    <property type="entry name" value="FHA_DOMAIN"/>
    <property type="match status" value="1"/>
</dbReference>
<dbReference type="Gene3D" id="6.10.250.2520">
    <property type="match status" value="1"/>
</dbReference>
<reference evidence="17" key="1">
    <citation type="submission" date="2016-11" db="UniProtKB">
        <authorList>
            <consortium name="WormBaseParasite"/>
        </authorList>
    </citation>
    <scope>IDENTIFICATION</scope>
</reference>
<feature type="region of interest" description="Disordered" evidence="12">
    <location>
        <begin position="985"/>
        <end position="1014"/>
    </location>
</feature>
<dbReference type="Gene3D" id="2.60.200.20">
    <property type="match status" value="1"/>
</dbReference>
<feature type="region of interest" description="Disordered" evidence="12">
    <location>
        <begin position="466"/>
        <end position="494"/>
    </location>
</feature>
<evidence type="ECO:0000313" key="17">
    <source>
        <dbReference type="WBParaSite" id="maker-uti_cns_0000462-snap-gene-0.3-mRNA-1"/>
    </source>
</evidence>
<feature type="compositionally biased region" description="Gly residues" evidence="12">
    <location>
        <begin position="998"/>
        <end position="1012"/>
    </location>
</feature>
<feature type="domain" description="PH" evidence="13">
    <location>
        <begin position="1592"/>
        <end position="1690"/>
    </location>
</feature>
<proteinExistence type="inferred from homology"/>
<dbReference type="Pfam" id="PF00169">
    <property type="entry name" value="PH"/>
    <property type="match status" value="1"/>
</dbReference>
<keyword evidence="3" id="KW-0963">Cytoplasm</keyword>
<comment type="similarity">
    <text evidence="10">Belongs to the TRAFAC class myosin-kinesin ATPase superfamily. Kinesin family.</text>
</comment>
<evidence type="ECO:0000256" key="1">
    <source>
        <dbReference type="ARBA" id="ARBA00004245"/>
    </source>
</evidence>
<evidence type="ECO:0000256" key="9">
    <source>
        <dbReference type="ARBA" id="ARBA00023212"/>
    </source>
</evidence>
<dbReference type="WBParaSite" id="maker-uti_cns_0000462-snap-gene-0.3-mRNA-1">
    <property type="protein sequence ID" value="maker-uti_cns_0000462-snap-gene-0.3-mRNA-1"/>
    <property type="gene ID" value="maker-uti_cns_0000462-snap-gene-0.3"/>
</dbReference>
<feature type="compositionally biased region" description="Polar residues" evidence="12">
    <location>
        <begin position="469"/>
        <end position="480"/>
    </location>
</feature>
<dbReference type="Gene3D" id="3.40.850.10">
    <property type="entry name" value="Kinesin motor domain"/>
    <property type="match status" value="1"/>
</dbReference>
<dbReference type="Pfam" id="PF00225">
    <property type="entry name" value="Kinesin"/>
    <property type="match status" value="1"/>
</dbReference>
<dbReference type="InterPro" id="IPR027417">
    <property type="entry name" value="P-loop_NTPase"/>
</dbReference>
<dbReference type="FunFam" id="3.40.850.10:FF:000004">
    <property type="entry name" value="Kinesin-like protein isoform 2"/>
    <property type="match status" value="1"/>
</dbReference>
<dbReference type="CDD" id="cd01365">
    <property type="entry name" value="KISc_KIF1A_KIF1B"/>
    <property type="match status" value="1"/>
</dbReference>
<dbReference type="PANTHER" id="PTHR47117">
    <property type="entry name" value="STAR-RELATED LIPID TRANSFER PROTEIN 9"/>
    <property type="match status" value="1"/>
</dbReference>
<dbReference type="Proteomes" id="UP000095280">
    <property type="component" value="Unplaced"/>
</dbReference>
<dbReference type="InterPro" id="IPR008984">
    <property type="entry name" value="SMAD_FHA_dom_sf"/>
</dbReference>
<dbReference type="GO" id="GO:0010970">
    <property type="term" value="P:transport along microtubule"/>
    <property type="evidence" value="ECO:0007669"/>
    <property type="project" value="UniProtKB-ARBA"/>
</dbReference>
<dbReference type="SMART" id="SM00240">
    <property type="entry name" value="FHA"/>
    <property type="match status" value="1"/>
</dbReference>
<dbReference type="InterPro" id="IPR022164">
    <property type="entry name" value="Kinesin-like"/>
</dbReference>
<organism evidence="16 17">
    <name type="scientific">Macrostomum lignano</name>
    <dbReference type="NCBI Taxonomy" id="282301"/>
    <lineage>
        <taxon>Eukaryota</taxon>
        <taxon>Metazoa</taxon>
        <taxon>Spiralia</taxon>
        <taxon>Lophotrochozoa</taxon>
        <taxon>Platyhelminthes</taxon>
        <taxon>Rhabditophora</taxon>
        <taxon>Macrostomorpha</taxon>
        <taxon>Macrostomida</taxon>
        <taxon>Macrostomidae</taxon>
        <taxon>Macrostomum</taxon>
    </lineage>
</organism>
<dbReference type="PROSITE" id="PS50067">
    <property type="entry name" value="KINESIN_MOTOR_2"/>
    <property type="match status" value="1"/>
</dbReference>
<dbReference type="PRINTS" id="PR00380">
    <property type="entry name" value="KINESINHEAVY"/>
</dbReference>
<dbReference type="InterPro" id="IPR001752">
    <property type="entry name" value="Kinesin_motor_dom"/>
</dbReference>
<sequence length="1692" mass="189326">MKRLGLALSVPLEPADVPRSSEACRTDSRTKRTGPGGVCDTCLHARLPLLLPLQHKPTYRLGTPRVMSSVKVAVRVRPFNSRELHSDAKCIIEMRDNTTYITNPKAGPKEQAVKSFQFDHSYWSHQPGGPGFASQRRVYEDIGVETLEHAFEGYNVCIFAYGQTGAGKSYTMMGRPSEPEQAGIIPQLCENLFCRLGQLTEAGASSILEVSYMEIYCERVRDLLNPKNKANLRVREHPLLGPYVEDLSKCAVTSFGDINDLIDAGNKSRTVAATNMNETSSRSHAVFSIVLTQKRHDAATDLTASGKISLVDLAGSERADSTGAQGKRLKEGANINKSLTTLGKVISGLADMKFPLDFAAFQADRKKSKKIAQFIPYRDSVLTWLLRENLGGNSRTAMIAALSPADINYDETLSTLRYADRAKQIVCKAIINEDPNARLIRELKEEVQKLRDILRLEGIELADEAMAPKSSQTPTQQHLPQRQKRQPSVSEDAMEKLRTSEKLIAELNETWEEKLKKTEEIRQQREHQLAEMGLALRNDGGALGVFSPKRTPHLVNLNEDPLMSECLIYYLKEGETRVGRPESAVAQDVHLSGEYIQLQHCVFELRNGAVTLTPVASAECYVNGKRVSQPTTLKTGSRVILGKSHVFRFTNPQQAREQKADTQSNDPVDWQYAMAELLEKQGVDLRMEMEVRLMQLEEQYKREKEEADREFEKQRKGYEATIQSLQEQVTMSQSMMSSIISSSCLIDDSEAAEAEEKAKWSQREFKLAARAFAKWKEHRYTSLRDCLWTNAVFLKEANAISVELNKKVQFQFVLLTDTAYTPLGPDLLPLEAETPRSRRFPRTVLAVEVQDLKNGAVHYWSLEKFKQRLELIREMYKNEAEYSPTSPDSMHDSSSGGHDPFYDRFPWFRLIGRAFVHLTNLYYNVPVVHEAAVVNEKGIVKGFLRVEVQLLLGDAADAPPAEGVRQSGRARLLFDDRDYFGKKSATVRRSPTTSSLQGGVGNEGCAGGGGSGRSEEGNLCRIVEGCRADSDSEPNALPSLVYQEIDKRLDFSPSSLPEHLVLGSTVNFRVTVLHATDVSNEYADVFCQYNFLHRVEEAFSTEPAKNGCVKDSGLVEFHHEQNFTTTSSRAFVDYLRNHPLVFELYGHRTPEVRQLSGSDSTAGLAAAVARSPSRRIFPPTLPASAPVPPPRQGGPAAAMATSLVSLVGGPIQARFDLLVSFEILELAPTGEYIPVVVDHPDDSPCQGIFLLHHGLQRRLAISIVHEAGPERLFNEVREVVVGRVRDTPEFLDAESYSKVLSLTLQPAHYSAQNGDDRVFFRFEAAWDSSMHESALLNTVTPAGERVFMTVSCYLEIEGCAQPICITKDVTLMIYPRDTKLSVPRGFFRSLKQLFGSWYRPQDVNRVTGVYDLQIGQVPDKVALVHSFPPPVNRRCRRLLDTSATYVRGEENLKGWRPRSDSLIAEHQLELEKLLRLELVEKARHLLLLRDQLSKLGRTEALVAMDADAARCQRARAAEASVVGTPATELGQKSIESELASLSDASLMLHKSPTMESVVSSSTSEENTAASVDQLMKPGSLVAQCDEIRVSPLVSRRGYLNFREECADKWVRRWVVVRRPFLYVYHHERDPVERGMINLATAQIECSEDQQAMLRARNAFTVITPHRGYIIQTPDDKDAHDWLSKLGRRKKDA</sequence>
<dbReference type="Pfam" id="PF12423">
    <property type="entry name" value="KIF1B"/>
    <property type="match status" value="1"/>
</dbReference>
<feature type="domain" description="FHA" evidence="14">
    <location>
        <begin position="576"/>
        <end position="627"/>
    </location>
</feature>
<dbReference type="PROSITE" id="PS50003">
    <property type="entry name" value="PH_DOMAIN"/>
    <property type="match status" value="1"/>
</dbReference>
<dbReference type="InterPro" id="IPR022140">
    <property type="entry name" value="Kinesin-like_KIF1-typ"/>
</dbReference>
<dbReference type="GO" id="GO:0005524">
    <property type="term" value="F:ATP binding"/>
    <property type="evidence" value="ECO:0007669"/>
    <property type="project" value="UniProtKB-UniRule"/>
</dbReference>
<dbReference type="Pfam" id="PF12473">
    <property type="entry name" value="DUF3694"/>
    <property type="match status" value="1"/>
</dbReference>
<evidence type="ECO:0000256" key="11">
    <source>
        <dbReference type="SAM" id="Coils"/>
    </source>
</evidence>
<evidence type="ECO:0000313" key="16">
    <source>
        <dbReference type="Proteomes" id="UP000095280"/>
    </source>
</evidence>
<name>A0A1I8G126_9PLAT</name>
<evidence type="ECO:0000256" key="5">
    <source>
        <dbReference type="ARBA" id="ARBA00022741"/>
    </source>
</evidence>
<dbReference type="InterPro" id="IPR011993">
    <property type="entry name" value="PH-like_dom_sf"/>
</dbReference>
<keyword evidence="6 10" id="KW-0067">ATP-binding</keyword>
<keyword evidence="4" id="KW-0493">Microtubule</keyword>
<keyword evidence="16" id="KW-1185">Reference proteome</keyword>
<dbReference type="InterPro" id="IPR000253">
    <property type="entry name" value="FHA_dom"/>
</dbReference>
<keyword evidence="7 11" id="KW-0175">Coiled coil</keyword>
<comment type="subcellular location">
    <subcellularLocation>
        <location evidence="1">Cytoplasm</location>
        <location evidence="1">Cytoskeleton</location>
    </subcellularLocation>
</comment>
<evidence type="ECO:0000256" key="4">
    <source>
        <dbReference type="ARBA" id="ARBA00022701"/>
    </source>
</evidence>
<dbReference type="PANTHER" id="PTHR47117:SF10">
    <property type="entry name" value="KINESIN-LIKE PROTEIN KIF1B"/>
    <property type="match status" value="1"/>
</dbReference>
<dbReference type="SMART" id="SM00129">
    <property type="entry name" value="KISc"/>
    <property type="match status" value="1"/>
</dbReference>
<dbReference type="InterPro" id="IPR019821">
    <property type="entry name" value="Kinesin_motor_CS"/>
</dbReference>
<dbReference type="SMART" id="SM00233">
    <property type="entry name" value="PH"/>
    <property type="match status" value="1"/>
</dbReference>
<keyword evidence="8 10" id="KW-0505">Motor protein</keyword>
<dbReference type="InterPro" id="IPR036961">
    <property type="entry name" value="Kinesin_motor_dom_sf"/>
</dbReference>
<dbReference type="InterPro" id="IPR001849">
    <property type="entry name" value="PH_domain"/>
</dbReference>
<keyword evidence="5 10" id="KW-0547">Nucleotide-binding</keyword>
<dbReference type="GO" id="GO:0003777">
    <property type="term" value="F:microtubule motor activity"/>
    <property type="evidence" value="ECO:0007669"/>
    <property type="project" value="InterPro"/>
</dbReference>
<dbReference type="Pfam" id="PF00498">
    <property type="entry name" value="FHA"/>
    <property type="match status" value="1"/>
</dbReference>
<feature type="coiled-coil region" evidence="11">
    <location>
        <begin position="686"/>
        <end position="728"/>
    </location>
</feature>
<evidence type="ECO:0000256" key="3">
    <source>
        <dbReference type="ARBA" id="ARBA00022490"/>
    </source>
</evidence>
<dbReference type="SUPFAM" id="SSF50729">
    <property type="entry name" value="PH domain-like"/>
    <property type="match status" value="1"/>
</dbReference>
<feature type="compositionally biased region" description="Polar residues" evidence="12">
    <location>
        <begin position="987"/>
        <end position="997"/>
    </location>
</feature>
<dbReference type="InterPro" id="IPR032405">
    <property type="entry name" value="Kinesin_assoc"/>
</dbReference>
<dbReference type="SUPFAM" id="SSF49879">
    <property type="entry name" value="SMAD/FHA domain"/>
    <property type="match status" value="1"/>
</dbReference>
<feature type="domain" description="Kinesin motor" evidence="15">
    <location>
        <begin position="69"/>
        <end position="425"/>
    </location>
</feature>
<protein>
    <recommendedName>
        <fullName evidence="2">Kinesin-like protein unc-104</fullName>
    </recommendedName>
</protein>
<evidence type="ECO:0000256" key="6">
    <source>
        <dbReference type="ARBA" id="ARBA00022840"/>
    </source>
</evidence>
<evidence type="ECO:0000259" key="15">
    <source>
        <dbReference type="PROSITE" id="PS50067"/>
    </source>
</evidence>
<accession>A0A1I8G126</accession>
<feature type="binding site" evidence="10">
    <location>
        <begin position="162"/>
        <end position="169"/>
    </location>
    <ligand>
        <name>ATP</name>
        <dbReference type="ChEBI" id="CHEBI:30616"/>
    </ligand>
</feature>
<dbReference type="CDD" id="cd22705">
    <property type="entry name" value="FHA_KIF1"/>
    <property type="match status" value="1"/>
</dbReference>
<dbReference type="GO" id="GO:0008017">
    <property type="term" value="F:microtubule binding"/>
    <property type="evidence" value="ECO:0007669"/>
    <property type="project" value="InterPro"/>
</dbReference>
<dbReference type="PROSITE" id="PS00411">
    <property type="entry name" value="KINESIN_MOTOR_1"/>
    <property type="match status" value="1"/>
</dbReference>
<evidence type="ECO:0000256" key="8">
    <source>
        <dbReference type="ARBA" id="ARBA00023175"/>
    </source>
</evidence>
<dbReference type="Gene3D" id="2.30.29.30">
    <property type="entry name" value="Pleckstrin-homology domain (PH domain)/Phosphotyrosine-binding domain (PTB)"/>
    <property type="match status" value="1"/>
</dbReference>
<keyword evidence="9" id="KW-0206">Cytoskeleton</keyword>
<dbReference type="Pfam" id="PF16183">
    <property type="entry name" value="Kinesin_assoc"/>
    <property type="match status" value="1"/>
</dbReference>
<evidence type="ECO:0000259" key="13">
    <source>
        <dbReference type="PROSITE" id="PS50003"/>
    </source>
</evidence>
<dbReference type="FunFam" id="2.60.200.20:FF:000001">
    <property type="entry name" value="Kinesin family member 1B"/>
    <property type="match status" value="1"/>
</dbReference>
<evidence type="ECO:0000256" key="7">
    <source>
        <dbReference type="ARBA" id="ARBA00023054"/>
    </source>
</evidence>